<keyword evidence="5" id="KW-1185">Reference proteome</keyword>
<name>A0A4P1REW4_LUPAN</name>
<gene>
    <name evidence="4" type="ORF">TanjilG_01296</name>
</gene>
<organism evidence="4 5">
    <name type="scientific">Lupinus angustifolius</name>
    <name type="common">Narrow-leaved blue lupine</name>
    <dbReference type="NCBI Taxonomy" id="3871"/>
    <lineage>
        <taxon>Eukaryota</taxon>
        <taxon>Viridiplantae</taxon>
        <taxon>Streptophyta</taxon>
        <taxon>Embryophyta</taxon>
        <taxon>Tracheophyta</taxon>
        <taxon>Spermatophyta</taxon>
        <taxon>Magnoliopsida</taxon>
        <taxon>eudicotyledons</taxon>
        <taxon>Gunneridae</taxon>
        <taxon>Pentapetalae</taxon>
        <taxon>rosids</taxon>
        <taxon>fabids</taxon>
        <taxon>Fabales</taxon>
        <taxon>Fabaceae</taxon>
        <taxon>Papilionoideae</taxon>
        <taxon>50 kb inversion clade</taxon>
        <taxon>genistoids sensu lato</taxon>
        <taxon>core genistoids</taxon>
        <taxon>Genisteae</taxon>
        <taxon>Lupinus</taxon>
    </lineage>
</organism>
<proteinExistence type="predicted"/>
<dbReference type="PANTHER" id="PTHR31150:SF19">
    <property type="entry name" value="RING-TYPE DOMAIN-CONTAINING PROTEIN"/>
    <property type="match status" value="1"/>
</dbReference>
<dbReference type="OrthoDB" id="1887047at2759"/>
<keyword evidence="1" id="KW-0479">Metal-binding</keyword>
<dbReference type="SUPFAM" id="SSF57850">
    <property type="entry name" value="RING/U-box"/>
    <property type="match status" value="1"/>
</dbReference>
<dbReference type="EMBL" id="CM007366">
    <property type="protein sequence ID" value="OIW09325.1"/>
    <property type="molecule type" value="Genomic_DNA"/>
</dbReference>
<feature type="compositionally biased region" description="Polar residues" evidence="2">
    <location>
        <begin position="120"/>
        <end position="139"/>
    </location>
</feature>
<dbReference type="Proteomes" id="UP000188354">
    <property type="component" value="Chromosome LG06"/>
</dbReference>
<dbReference type="InterPro" id="IPR001841">
    <property type="entry name" value="Znf_RING"/>
</dbReference>
<reference evidence="4 5" key="1">
    <citation type="journal article" date="2017" name="Plant Biotechnol. J.">
        <title>A comprehensive draft genome sequence for lupin (Lupinus angustifolius), an emerging health food: insights into plant-microbe interactions and legume evolution.</title>
        <authorList>
            <person name="Hane J.K."/>
            <person name="Ming Y."/>
            <person name="Kamphuis L.G."/>
            <person name="Nelson M.N."/>
            <person name="Garg G."/>
            <person name="Atkins C.A."/>
            <person name="Bayer P.E."/>
            <person name="Bravo A."/>
            <person name="Bringans S."/>
            <person name="Cannon S."/>
            <person name="Edwards D."/>
            <person name="Foley R."/>
            <person name="Gao L.L."/>
            <person name="Harrison M.J."/>
            <person name="Huang W."/>
            <person name="Hurgobin B."/>
            <person name="Li S."/>
            <person name="Liu C.W."/>
            <person name="McGrath A."/>
            <person name="Morahan G."/>
            <person name="Murray J."/>
            <person name="Weller J."/>
            <person name="Jian J."/>
            <person name="Singh K.B."/>
        </authorList>
    </citation>
    <scope>NUCLEOTIDE SEQUENCE [LARGE SCALE GENOMIC DNA]</scope>
    <source>
        <strain evidence="5">cv. Tanjil</strain>
        <tissue evidence="4">Whole plant</tissue>
    </source>
</reference>
<keyword evidence="1" id="KW-0863">Zinc-finger</keyword>
<dbReference type="GO" id="GO:0008270">
    <property type="term" value="F:zinc ion binding"/>
    <property type="evidence" value="ECO:0007669"/>
    <property type="project" value="UniProtKB-KW"/>
</dbReference>
<feature type="region of interest" description="Disordered" evidence="2">
    <location>
        <begin position="120"/>
        <end position="163"/>
    </location>
</feature>
<evidence type="ECO:0000313" key="5">
    <source>
        <dbReference type="Proteomes" id="UP000188354"/>
    </source>
</evidence>
<dbReference type="Gramene" id="OIW09325">
    <property type="protein sequence ID" value="OIW09325"/>
    <property type="gene ID" value="TanjilG_01296"/>
</dbReference>
<feature type="domain" description="RING-type" evidence="3">
    <location>
        <begin position="296"/>
        <end position="351"/>
    </location>
</feature>
<dbReference type="KEGG" id="lang:109350592"/>
<sequence length="355" mass="38395">MENEGEEHKDSVNHLNSAPFNLNMLTANSHITILPSINTTSCVVDSDVAATITSQRTTALSSMKFAATQISRSISFVDRDSLPPAGNHGQSQVVGSIQQSNSPIRPYSTYDLRIQTGKGNMASQVSRPSIASSLKRSASQPPPSTVQGQRRKTVPTHPFIQPSIPTQTRLAPEVLNTPQAIPPLIHAAQSLTPHHNYSSGSPIFPTTQVQSALSALNISQTVHPLVQTSPFVAPHDNRIPSLHPSSHTPPLPNQQLLALSQVQQRLRAQIISSASNISLLHIKYTDETPEPIGHKCFLCKRDLSYRPEGPIFQPAALPAAAVLPCGHTFHEQCLERITPDDHCNDPPCIPCALGN</sequence>
<evidence type="ECO:0000259" key="3">
    <source>
        <dbReference type="PROSITE" id="PS50089"/>
    </source>
</evidence>
<protein>
    <recommendedName>
        <fullName evidence="3">RING-type domain-containing protein</fullName>
    </recommendedName>
</protein>
<keyword evidence="1" id="KW-0862">Zinc</keyword>
<dbReference type="STRING" id="3871.A0A4P1REW4"/>
<accession>A0A4P1REW4</accession>
<evidence type="ECO:0000313" key="4">
    <source>
        <dbReference type="EMBL" id="OIW09325.1"/>
    </source>
</evidence>
<dbReference type="PROSITE" id="PS50089">
    <property type="entry name" value="ZF_RING_2"/>
    <property type="match status" value="1"/>
</dbReference>
<dbReference type="AlphaFoldDB" id="A0A4P1REW4"/>
<evidence type="ECO:0000256" key="1">
    <source>
        <dbReference type="PROSITE-ProRule" id="PRU00175"/>
    </source>
</evidence>
<dbReference type="PANTHER" id="PTHR31150">
    <property type="entry name" value="EXPRESSED PROTEIN"/>
    <property type="match status" value="1"/>
</dbReference>
<evidence type="ECO:0000256" key="2">
    <source>
        <dbReference type="SAM" id="MobiDB-lite"/>
    </source>
</evidence>